<gene>
    <name evidence="9" type="primary">tolC_4</name>
    <name evidence="9" type="ORF">C7M51_03494</name>
</gene>
<dbReference type="PANTHER" id="PTHR30026:SF20">
    <property type="entry name" value="OUTER MEMBRANE PROTEIN TOLC"/>
    <property type="match status" value="1"/>
</dbReference>
<keyword evidence="4" id="KW-1134">Transmembrane beta strand</keyword>
<evidence type="ECO:0000256" key="5">
    <source>
        <dbReference type="ARBA" id="ARBA00022692"/>
    </source>
</evidence>
<name>A0A6P1Q536_9GAMM</name>
<dbReference type="RefSeq" id="WP_160622829.1">
    <property type="nucleotide sequence ID" value="NZ_CP028271.1"/>
</dbReference>
<dbReference type="PANTHER" id="PTHR30026">
    <property type="entry name" value="OUTER MEMBRANE PROTEIN TOLC"/>
    <property type="match status" value="1"/>
</dbReference>
<keyword evidence="5" id="KW-0812">Transmembrane</keyword>
<reference evidence="9 10" key="1">
    <citation type="submission" date="2018-03" db="EMBL/GenBank/DDBJ databases">
        <title>Pantoea intestinalis SRCM103226 isolated form the mealworm.</title>
        <authorList>
            <person name="Jeong D.-Y."/>
            <person name="Kim J.W."/>
        </authorList>
    </citation>
    <scope>NUCLEOTIDE SEQUENCE [LARGE SCALE GENOMIC DNA]</scope>
    <source>
        <strain evidence="9 10">SRCM103226</strain>
    </source>
</reference>
<proteinExistence type="inferred from homology"/>
<feature type="signal peptide" evidence="8">
    <location>
        <begin position="1"/>
        <end position="20"/>
    </location>
</feature>
<comment type="subcellular location">
    <subcellularLocation>
        <location evidence="1">Cell outer membrane</location>
    </subcellularLocation>
</comment>
<evidence type="ECO:0000256" key="8">
    <source>
        <dbReference type="SAM" id="SignalP"/>
    </source>
</evidence>
<dbReference type="NCBIfam" id="TIGR01844">
    <property type="entry name" value="type_I_sec_TolC"/>
    <property type="match status" value="1"/>
</dbReference>
<dbReference type="Proteomes" id="UP000464053">
    <property type="component" value="Chromosome"/>
</dbReference>
<dbReference type="EMBL" id="CP028271">
    <property type="protein sequence ID" value="QHM73149.1"/>
    <property type="molecule type" value="Genomic_DNA"/>
</dbReference>
<evidence type="ECO:0000256" key="1">
    <source>
        <dbReference type="ARBA" id="ARBA00004442"/>
    </source>
</evidence>
<evidence type="ECO:0000256" key="4">
    <source>
        <dbReference type="ARBA" id="ARBA00022452"/>
    </source>
</evidence>
<accession>A0A6P1Q536</accession>
<dbReference type="GO" id="GO:0015288">
    <property type="term" value="F:porin activity"/>
    <property type="evidence" value="ECO:0007669"/>
    <property type="project" value="TreeGrafter"/>
</dbReference>
<dbReference type="GO" id="GO:0015562">
    <property type="term" value="F:efflux transmembrane transporter activity"/>
    <property type="evidence" value="ECO:0007669"/>
    <property type="project" value="InterPro"/>
</dbReference>
<evidence type="ECO:0000313" key="9">
    <source>
        <dbReference type="EMBL" id="QHM73149.1"/>
    </source>
</evidence>
<comment type="similarity">
    <text evidence="2">Belongs to the outer membrane factor (OMF) (TC 1.B.17) family.</text>
</comment>
<keyword evidence="7" id="KW-0998">Cell outer membrane</keyword>
<evidence type="ECO:0000256" key="7">
    <source>
        <dbReference type="ARBA" id="ARBA00023237"/>
    </source>
</evidence>
<dbReference type="KEGG" id="mint:C7M51_03494"/>
<dbReference type="GO" id="GO:1990281">
    <property type="term" value="C:efflux pump complex"/>
    <property type="evidence" value="ECO:0007669"/>
    <property type="project" value="TreeGrafter"/>
</dbReference>
<dbReference type="InterPro" id="IPR003423">
    <property type="entry name" value="OMP_efflux"/>
</dbReference>
<dbReference type="Pfam" id="PF02321">
    <property type="entry name" value="OEP"/>
    <property type="match status" value="2"/>
</dbReference>
<evidence type="ECO:0000256" key="6">
    <source>
        <dbReference type="ARBA" id="ARBA00023136"/>
    </source>
</evidence>
<feature type="chain" id="PRO_5026725136" evidence="8">
    <location>
        <begin position="21"/>
        <end position="455"/>
    </location>
</feature>
<dbReference type="SUPFAM" id="SSF56954">
    <property type="entry name" value="Outer membrane efflux proteins (OEP)"/>
    <property type="match status" value="1"/>
</dbReference>
<keyword evidence="8" id="KW-0732">Signal</keyword>
<organism evidence="9 10">
    <name type="scientific">Mixta intestinalis</name>
    <dbReference type="NCBI Taxonomy" id="1615494"/>
    <lineage>
        <taxon>Bacteria</taxon>
        <taxon>Pseudomonadati</taxon>
        <taxon>Pseudomonadota</taxon>
        <taxon>Gammaproteobacteria</taxon>
        <taxon>Enterobacterales</taxon>
        <taxon>Erwiniaceae</taxon>
        <taxon>Mixta</taxon>
    </lineage>
</organism>
<protein>
    <submittedName>
        <fullName evidence="9">Outer membrane protein TolC</fullName>
    </submittedName>
</protein>
<dbReference type="AlphaFoldDB" id="A0A6P1Q536"/>
<dbReference type="OrthoDB" id="9813458at2"/>
<keyword evidence="10" id="KW-1185">Reference proteome</keyword>
<evidence type="ECO:0000256" key="2">
    <source>
        <dbReference type="ARBA" id="ARBA00007613"/>
    </source>
</evidence>
<evidence type="ECO:0000256" key="3">
    <source>
        <dbReference type="ARBA" id="ARBA00022448"/>
    </source>
</evidence>
<dbReference type="InterPro" id="IPR051906">
    <property type="entry name" value="TolC-like"/>
</dbReference>
<dbReference type="InterPro" id="IPR010130">
    <property type="entry name" value="T1SS_OMP_TolC"/>
</dbReference>
<keyword evidence="3" id="KW-0813">Transport</keyword>
<keyword evidence="6" id="KW-0472">Membrane</keyword>
<sequence>MNTRKVHVIMASLCAALAMAPACSYSLTLQEAVLSASLYDSEISAARNAQKAESQKRWQGLAGLLPVISLNGTHTKQDQPKATYAAGVTRHSFSVSLSQPLFDMSKFATWKRGDAIANYADVTLMQAEQQLIANVAEAYFRVIFQREILLSAINAKEAFAKQLSQTQIALKVGEGTRLERDEAQANYDKAVADEIAARNDLEDANMVFNRITGRNADEVQPIDMSCVTRSPVPQDHKALLAKAAQNNLKVRAALFQLDQAKADLIGAHGAHLPVVTLQAAYGTNWSRAENANDWDQVFGTTSKTRNSNVGINVAVPLFAGGAQISQSIEAVRRREQGKDLLEDARRKARQESQSAWLKLKNGKSQYLAEKKALASAKDKVNSTIYGRKVGLRTIIDVLNAEQSYYKTLQELAKIQYDYLNAGLKLSMELGELDYSTLNYFQCPVSNSQQSTKQGR</sequence>
<dbReference type="Gene3D" id="1.20.1600.10">
    <property type="entry name" value="Outer membrane efflux proteins (OEP)"/>
    <property type="match status" value="1"/>
</dbReference>
<dbReference type="GO" id="GO:0009279">
    <property type="term" value="C:cell outer membrane"/>
    <property type="evidence" value="ECO:0007669"/>
    <property type="project" value="UniProtKB-SubCell"/>
</dbReference>
<evidence type="ECO:0000313" key="10">
    <source>
        <dbReference type="Proteomes" id="UP000464053"/>
    </source>
</evidence>